<gene>
    <name evidence="1" type="ORF">TbrSNM41_18930</name>
</gene>
<keyword evidence="2" id="KW-1185">Reference proteome</keyword>
<evidence type="ECO:0000313" key="1">
    <source>
        <dbReference type="EMBL" id="BDG17159.1"/>
    </source>
</evidence>
<sequence length="72" mass="7975">MRFTYTGPLDLVALLYNSREDLYPRVLDPVVSCAPMSPARLLVVRDRGLVRAGFNEEGSGRYTLTLSSTPCP</sequence>
<reference evidence="1 2" key="1">
    <citation type="journal article" date="2022" name="Microbiol. Resour. Announc.">
        <title>Complete Genome Sequences of Thermus Strains Isolated from Senami Hot Spring in Japan.</title>
        <authorList>
            <person name="Miyazaki K."/>
        </authorList>
    </citation>
    <scope>NUCLEOTIDE SEQUENCE [LARGE SCALE GENOMIC DNA]</scope>
    <source>
        <strain evidence="1 2">SNM4-1</strain>
    </source>
</reference>
<organism evidence="1 2">
    <name type="scientific">Thermus brockianus</name>
    <dbReference type="NCBI Taxonomy" id="56956"/>
    <lineage>
        <taxon>Bacteria</taxon>
        <taxon>Thermotogati</taxon>
        <taxon>Deinococcota</taxon>
        <taxon>Deinococci</taxon>
        <taxon>Thermales</taxon>
        <taxon>Thermaceae</taxon>
        <taxon>Thermus</taxon>
    </lineage>
</organism>
<dbReference type="EMBL" id="AP025593">
    <property type="protein sequence ID" value="BDG17159.1"/>
    <property type="molecule type" value="Genomic_DNA"/>
</dbReference>
<dbReference type="RefSeq" id="WP_244362439.1">
    <property type="nucleotide sequence ID" value="NZ_AP025593.1"/>
</dbReference>
<accession>A0ABN6NHQ2</accession>
<protein>
    <submittedName>
        <fullName evidence="1">Uncharacterized protein</fullName>
    </submittedName>
</protein>
<evidence type="ECO:0000313" key="2">
    <source>
        <dbReference type="Proteomes" id="UP000831120"/>
    </source>
</evidence>
<proteinExistence type="predicted"/>
<name>A0ABN6NHQ2_THEBO</name>
<dbReference type="Proteomes" id="UP000831120">
    <property type="component" value="Chromosome"/>
</dbReference>